<dbReference type="RefSeq" id="WP_008478343.1">
    <property type="nucleotide sequence ID" value="NZ_CAGS01000257.1"/>
</dbReference>
<comment type="catalytic activity">
    <reaction evidence="10 11">
        <text>D-alanyl-D-alanine + UDP-N-acetyl-alpha-D-muramoyl-L-alanyl-gamma-D-glutamyl-meso-2,6-diaminopimelate + ATP = UDP-N-acetyl-alpha-D-muramoyl-L-alanyl-gamma-D-glutamyl-meso-2,6-diaminopimeloyl-D-alanyl-D-alanine + ADP + phosphate + H(+)</text>
        <dbReference type="Rhea" id="RHEA:28374"/>
        <dbReference type="ChEBI" id="CHEBI:15378"/>
        <dbReference type="ChEBI" id="CHEBI:30616"/>
        <dbReference type="ChEBI" id="CHEBI:43474"/>
        <dbReference type="ChEBI" id="CHEBI:57822"/>
        <dbReference type="ChEBI" id="CHEBI:61386"/>
        <dbReference type="ChEBI" id="CHEBI:83905"/>
        <dbReference type="ChEBI" id="CHEBI:456216"/>
        <dbReference type="EC" id="6.3.2.10"/>
    </reaction>
</comment>
<evidence type="ECO:0000256" key="4">
    <source>
        <dbReference type="ARBA" id="ARBA00022741"/>
    </source>
</evidence>
<comment type="similarity">
    <text evidence="10">Belongs to the MurCDEF family. MurF subfamily.</text>
</comment>
<protein>
    <recommendedName>
        <fullName evidence="10 11">UDP-N-acetylmuramoyl-tripeptide--D-alanyl-D-alanine ligase</fullName>
        <ecNumber evidence="10 11">6.3.2.10</ecNumber>
    </recommendedName>
    <alternativeName>
        <fullName evidence="10">D-alanyl-D-alanine-adding enzyme</fullName>
    </alternativeName>
</protein>
<dbReference type="PANTHER" id="PTHR43024">
    <property type="entry name" value="UDP-N-ACETYLMURAMOYL-TRIPEPTIDE--D-ALANYL-D-ALANINE LIGASE"/>
    <property type="match status" value="1"/>
</dbReference>
<dbReference type="InterPro" id="IPR036565">
    <property type="entry name" value="Mur-like_cat_sf"/>
</dbReference>
<keyword evidence="4 10" id="KW-0547">Nucleotide-binding</keyword>
<evidence type="ECO:0000256" key="8">
    <source>
        <dbReference type="ARBA" id="ARBA00023306"/>
    </source>
</evidence>
<dbReference type="PANTHER" id="PTHR43024:SF1">
    <property type="entry name" value="UDP-N-ACETYLMURAMOYL-TRIPEPTIDE--D-ALANYL-D-ALANINE LIGASE"/>
    <property type="match status" value="1"/>
</dbReference>
<comment type="pathway">
    <text evidence="10 11">Cell wall biogenesis; peptidoglycan biosynthesis.</text>
</comment>
<comment type="caution">
    <text evidence="15">The sequence shown here is derived from an EMBL/GenBank/DDBJ whole genome shotgun (WGS) entry which is preliminary data.</text>
</comment>
<comment type="function">
    <text evidence="10 11">Involved in cell wall formation. Catalyzes the final step in the synthesis of UDP-N-acetylmuramoyl-pentapeptide, the precursor of murein.</text>
</comment>
<dbReference type="GO" id="GO:0071555">
    <property type="term" value="P:cell wall organization"/>
    <property type="evidence" value="ECO:0007669"/>
    <property type="project" value="UniProtKB-KW"/>
</dbReference>
<dbReference type="Gene3D" id="3.40.1190.10">
    <property type="entry name" value="Mur-like, catalytic domain"/>
    <property type="match status" value="1"/>
</dbReference>
<dbReference type="OrthoDB" id="9801978at2"/>
<feature type="binding site" evidence="10">
    <location>
        <begin position="113"/>
        <end position="119"/>
    </location>
    <ligand>
        <name>ATP</name>
        <dbReference type="ChEBI" id="CHEBI:30616"/>
    </ligand>
</feature>
<organism evidence="15 16">
    <name type="scientific">Nitrolancea hollandica Lb</name>
    <dbReference type="NCBI Taxonomy" id="1129897"/>
    <lineage>
        <taxon>Bacteria</taxon>
        <taxon>Pseudomonadati</taxon>
        <taxon>Thermomicrobiota</taxon>
        <taxon>Thermomicrobia</taxon>
        <taxon>Sphaerobacterales</taxon>
        <taxon>Sphaerobacterineae</taxon>
        <taxon>Sphaerobacteraceae</taxon>
        <taxon>Nitrolancea</taxon>
    </lineage>
</organism>
<keyword evidence="8 10" id="KW-0131">Cell cycle</keyword>
<evidence type="ECO:0000259" key="13">
    <source>
        <dbReference type="Pfam" id="PF02875"/>
    </source>
</evidence>
<keyword evidence="1 10" id="KW-0963">Cytoplasm</keyword>
<gene>
    <name evidence="10" type="primary">murF</name>
    <name evidence="15" type="ORF">NITHO_330004</name>
</gene>
<dbReference type="SUPFAM" id="SSF63418">
    <property type="entry name" value="MurE/MurF N-terminal domain"/>
    <property type="match status" value="1"/>
</dbReference>
<proteinExistence type="inferred from homology"/>
<dbReference type="GO" id="GO:0009252">
    <property type="term" value="P:peptidoglycan biosynthetic process"/>
    <property type="evidence" value="ECO:0007669"/>
    <property type="project" value="UniProtKB-UniRule"/>
</dbReference>
<evidence type="ECO:0000256" key="2">
    <source>
        <dbReference type="ARBA" id="ARBA00022598"/>
    </source>
</evidence>
<dbReference type="Proteomes" id="UP000004221">
    <property type="component" value="Unassembled WGS sequence"/>
</dbReference>
<name>I4EHW9_9BACT</name>
<dbReference type="Gene3D" id="3.40.1390.10">
    <property type="entry name" value="MurE/MurF, N-terminal domain"/>
    <property type="match status" value="1"/>
</dbReference>
<dbReference type="EMBL" id="CAGS01000257">
    <property type="protein sequence ID" value="CCF84281.1"/>
    <property type="molecule type" value="Genomic_DNA"/>
</dbReference>
<sequence length="463" mass="49159">MITLRDVIEGTGGSLLGDADRDLLLRRIRHDSRQVEPGDLFIAVVGERLDGHDFLGQAIERGAGAAMVDRAHAAALTGVPLPLVAVENTVTALQHLAAYWRATFDVQVVGITGSVGKTSTKEVIAGVLSQRFNTVRSPGSFNNEIGLPLSLLDITPDTDAVVLEIGGAYAPGEIKALAGIARPTIGVVTNVGHAHLERMGSIEAIAATKTELPASLPEDGVAILNGDDERVRAMADHCRCRVVFYGLAPDCQVRATDVESHGLEGISFILTFDGERHRIRVPLLGRHSAHTVLAALAVGAELGMSIDEMLPGFEDRAIQLRLLTVPGIGGSIVIDDSYNASPTSCLAALNLLDDLDASRSIAVFGDILELGSFEDEGHRIVGRRAAAVVQLLFTIGPRAKIIAEQAIASGLPPSNVYVAADKPELIEKLRASLRQGDIVLVKGSRGMRMEDIVEHIRDQALPA</sequence>
<comment type="subcellular location">
    <subcellularLocation>
        <location evidence="10 11">Cytoplasm</location>
    </subcellularLocation>
</comment>
<dbReference type="Gene3D" id="3.90.190.20">
    <property type="entry name" value="Mur ligase, C-terminal domain"/>
    <property type="match status" value="1"/>
</dbReference>
<evidence type="ECO:0000259" key="14">
    <source>
        <dbReference type="Pfam" id="PF08245"/>
    </source>
</evidence>
<feature type="domain" description="Mur ligase C-terminal" evidence="13">
    <location>
        <begin position="321"/>
        <end position="445"/>
    </location>
</feature>
<dbReference type="Pfam" id="PF01225">
    <property type="entry name" value="Mur_ligase"/>
    <property type="match status" value="1"/>
</dbReference>
<evidence type="ECO:0000313" key="15">
    <source>
        <dbReference type="EMBL" id="CCF84281.1"/>
    </source>
</evidence>
<dbReference type="NCBIfam" id="TIGR01143">
    <property type="entry name" value="murF"/>
    <property type="match status" value="1"/>
</dbReference>
<evidence type="ECO:0000256" key="9">
    <source>
        <dbReference type="ARBA" id="ARBA00023316"/>
    </source>
</evidence>
<evidence type="ECO:0000256" key="10">
    <source>
        <dbReference type="HAMAP-Rule" id="MF_02019"/>
    </source>
</evidence>
<keyword evidence="7 10" id="KW-0573">Peptidoglycan synthesis</keyword>
<evidence type="ECO:0000256" key="5">
    <source>
        <dbReference type="ARBA" id="ARBA00022840"/>
    </source>
</evidence>
<evidence type="ECO:0000259" key="12">
    <source>
        <dbReference type="Pfam" id="PF01225"/>
    </source>
</evidence>
<evidence type="ECO:0000256" key="3">
    <source>
        <dbReference type="ARBA" id="ARBA00022618"/>
    </source>
</evidence>
<dbReference type="InterPro" id="IPR036615">
    <property type="entry name" value="Mur_ligase_C_dom_sf"/>
</dbReference>
<keyword evidence="16" id="KW-1185">Reference proteome</keyword>
<keyword evidence="5 10" id="KW-0067">ATP-binding</keyword>
<dbReference type="SUPFAM" id="SSF53623">
    <property type="entry name" value="MurD-like peptide ligases, catalytic domain"/>
    <property type="match status" value="1"/>
</dbReference>
<dbReference type="GO" id="GO:0005737">
    <property type="term" value="C:cytoplasm"/>
    <property type="evidence" value="ECO:0007669"/>
    <property type="project" value="UniProtKB-SubCell"/>
</dbReference>
<evidence type="ECO:0000313" key="16">
    <source>
        <dbReference type="Proteomes" id="UP000004221"/>
    </source>
</evidence>
<reference evidence="15 16" key="1">
    <citation type="journal article" date="2012" name="ISME J.">
        <title>Nitrification expanded: discovery, physiology and genomics of a nitrite-oxidizing bacterium from the phylum Chloroflexi.</title>
        <authorList>
            <person name="Sorokin D.Y."/>
            <person name="Lucker S."/>
            <person name="Vejmelkova D."/>
            <person name="Kostrikina N.A."/>
            <person name="Kleerebezem R."/>
            <person name="Rijpstra W.I."/>
            <person name="Damste J.S."/>
            <person name="Le Paslier D."/>
            <person name="Muyzer G."/>
            <person name="Wagner M."/>
            <person name="van Loosdrecht M.C."/>
            <person name="Daims H."/>
        </authorList>
    </citation>
    <scope>NUCLEOTIDE SEQUENCE [LARGE SCALE GENOMIC DNA]</scope>
    <source>
        <strain evidence="16">none</strain>
    </source>
</reference>
<keyword evidence="6 10" id="KW-0133">Cell shape</keyword>
<keyword evidence="9 10" id="KW-0961">Cell wall biogenesis/degradation</keyword>
<dbReference type="InterPro" id="IPR004101">
    <property type="entry name" value="Mur_ligase_C"/>
</dbReference>
<dbReference type="Pfam" id="PF02875">
    <property type="entry name" value="Mur_ligase_C"/>
    <property type="match status" value="1"/>
</dbReference>
<dbReference type="InterPro" id="IPR035911">
    <property type="entry name" value="MurE/MurF_N"/>
</dbReference>
<accession>I4EHW9</accession>
<evidence type="ECO:0000256" key="1">
    <source>
        <dbReference type="ARBA" id="ARBA00022490"/>
    </source>
</evidence>
<dbReference type="GO" id="GO:0047480">
    <property type="term" value="F:UDP-N-acetylmuramoyl-tripeptide-D-alanyl-D-alanine ligase activity"/>
    <property type="evidence" value="ECO:0007669"/>
    <property type="project" value="UniProtKB-UniRule"/>
</dbReference>
<dbReference type="InterPro" id="IPR013221">
    <property type="entry name" value="Mur_ligase_cen"/>
</dbReference>
<dbReference type="GO" id="GO:0051301">
    <property type="term" value="P:cell division"/>
    <property type="evidence" value="ECO:0007669"/>
    <property type="project" value="UniProtKB-KW"/>
</dbReference>
<keyword evidence="2 10" id="KW-0436">Ligase</keyword>
<dbReference type="Pfam" id="PF08245">
    <property type="entry name" value="Mur_ligase_M"/>
    <property type="match status" value="1"/>
</dbReference>
<dbReference type="AlphaFoldDB" id="I4EHW9"/>
<evidence type="ECO:0000256" key="6">
    <source>
        <dbReference type="ARBA" id="ARBA00022960"/>
    </source>
</evidence>
<dbReference type="InterPro" id="IPR000713">
    <property type="entry name" value="Mur_ligase_N"/>
</dbReference>
<feature type="domain" description="Mur ligase N-terminal catalytic" evidence="12">
    <location>
        <begin position="28"/>
        <end position="99"/>
    </location>
</feature>
<dbReference type="GO" id="GO:0008766">
    <property type="term" value="F:UDP-N-acetylmuramoylalanyl-D-glutamyl-2,6-diaminopimelate-D-alanyl-D-alanine ligase activity"/>
    <property type="evidence" value="ECO:0007669"/>
    <property type="project" value="RHEA"/>
</dbReference>
<dbReference type="SUPFAM" id="SSF53244">
    <property type="entry name" value="MurD-like peptide ligases, peptide-binding domain"/>
    <property type="match status" value="1"/>
</dbReference>
<dbReference type="InterPro" id="IPR005863">
    <property type="entry name" value="UDP-N-AcMur_synth"/>
</dbReference>
<evidence type="ECO:0000256" key="7">
    <source>
        <dbReference type="ARBA" id="ARBA00022984"/>
    </source>
</evidence>
<dbReference type="InterPro" id="IPR051046">
    <property type="entry name" value="MurCDEF_CellWall_CoF430Synth"/>
</dbReference>
<dbReference type="GO" id="GO:0005524">
    <property type="term" value="F:ATP binding"/>
    <property type="evidence" value="ECO:0007669"/>
    <property type="project" value="UniProtKB-UniRule"/>
</dbReference>
<evidence type="ECO:0000256" key="11">
    <source>
        <dbReference type="RuleBase" id="RU004136"/>
    </source>
</evidence>
<dbReference type="HAMAP" id="MF_02019">
    <property type="entry name" value="MurF"/>
    <property type="match status" value="1"/>
</dbReference>
<feature type="domain" description="Mur ligase central" evidence="14">
    <location>
        <begin position="111"/>
        <end position="298"/>
    </location>
</feature>
<dbReference type="UniPathway" id="UPA00219"/>
<keyword evidence="3 10" id="KW-0132">Cell division</keyword>
<dbReference type="EC" id="6.3.2.10" evidence="10 11"/>
<dbReference type="GO" id="GO:0008360">
    <property type="term" value="P:regulation of cell shape"/>
    <property type="evidence" value="ECO:0007669"/>
    <property type="project" value="UniProtKB-KW"/>
</dbReference>